<dbReference type="STRING" id="655355.SAMN05216283_106180"/>
<dbReference type="EMBL" id="FONW01000006">
    <property type="protein sequence ID" value="SFF44411.1"/>
    <property type="molecule type" value="Genomic_DNA"/>
</dbReference>
<dbReference type="Pfam" id="PF00665">
    <property type="entry name" value="rve"/>
    <property type="match status" value="1"/>
</dbReference>
<name>A0A1I2IV73_9BACT</name>
<dbReference type="GO" id="GO:0003676">
    <property type="term" value="F:nucleic acid binding"/>
    <property type="evidence" value="ECO:0007669"/>
    <property type="project" value="InterPro"/>
</dbReference>
<protein>
    <submittedName>
        <fullName evidence="2">Transposase InsO and inactivated derivatives</fullName>
    </submittedName>
</protein>
<dbReference type="AlphaFoldDB" id="A0A1I2IV73"/>
<dbReference type="GO" id="GO:0015074">
    <property type="term" value="P:DNA integration"/>
    <property type="evidence" value="ECO:0007669"/>
    <property type="project" value="InterPro"/>
</dbReference>
<dbReference type="InterPro" id="IPR001584">
    <property type="entry name" value="Integrase_cat-core"/>
</dbReference>
<organism evidence="2 3">
    <name type="scientific">Sunxiuqinia elliptica</name>
    <dbReference type="NCBI Taxonomy" id="655355"/>
    <lineage>
        <taxon>Bacteria</taxon>
        <taxon>Pseudomonadati</taxon>
        <taxon>Bacteroidota</taxon>
        <taxon>Bacteroidia</taxon>
        <taxon>Marinilabiliales</taxon>
        <taxon>Prolixibacteraceae</taxon>
        <taxon>Sunxiuqinia</taxon>
    </lineage>
</organism>
<dbReference type="Proteomes" id="UP000198964">
    <property type="component" value="Unassembled WGS sequence"/>
</dbReference>
<dbReference type="InterPro" id="IPR036397">
    <property type="entry name" value="RNaseH_sf"/>
</dbReference>
<evidence type="ECO:0000313" key="3">
    <source>
        <dbReference type="Proteomes" id="UP000198964"/>
    </source>
</evidence>
<proteinExistence type="predicted"/>
<dbReference type="InterPro" id="IPR048020">
    <property type="entry name" value="Transpos_IS3"/>
</dbReference>
<evidence type="ECO:0000259" key="1">
    <source>
        <dbReference type="PROSITE" id="PS50994"/>
    </source>
</evidence>
<feature type="domain" description="Integrase catalytic" evidence="1">
    <location>
        <begin position="123"/>
        <end position="286"/>
    </location>
</feature>
<dbReference type="InterPro" id="IPR012337">
    <property type="entry name" value="RNaseH-like_sf"/>
</dbReference>
<accession>A0A1I2IV73</accession>
<dbReference type="Gene3D" id="3.30.420.10">
    <property type="entry name" value="Ribonuclease H-like superfamily/Ribonuclease H"/>
    <property type="match status" value="1"/>
</dbReference>
<dbReference type="RefSeq" id="WP_212733511.1">
    <property type="nucleotide sequence ID" value="NZ_FONW01000006.1"/>
</dbReference>
<dbReference type="PANTHER" id="PTHR46889:SF5">
    <property type="entry name" value="INTEGRASE PROTEIN"/>
    <property type="match status" value="1"/>
</dbReference>
<keyword evidence="3" id="KW-1185">Reference proteome</keyword>
<sequence>MLTRTVDLSRQEGKETIVSACDLFGVSRQVYYRSIQSVKRKQTTAVQVVAMVHEIRREMPRLGTRKLYYLLRDRLNEIGIGRDRLFSILKANHLLIKPVRSYRKTTDSHHRFHKHKNLVSGIVPSKPEQVWVADITYIGNRRNQQYLALVTDAYSKKIVGYDVSGSLSAEGAIRALKKGLKSRTYKANTLIHHSDRGLQYCCDDYQRVLTKQEVRCSMTESYDPYSNAVAERVNGILKQEFMLEDYPRKLPVMQELVKNSIEIYNAKRPHWSCQMLTPEQMHKQDTVKIKSYKNTPFQSQI</sequence>
<dbReference type="PANTHER" id="PTHR46889">
    <property type="entry name" value="TRANSPOSASE INSF FOR INSERTION SEQUENCE IS3B-RELATED"/>
    <property type="match status" value="1"/>
</dbReference>
<dbReference type="InterPro" id="IPR050900">
    <property type="entry name" value="Transposase_IS3/IS150/IS904"/>
</dbReference>
<dbReference type="SUPFAM" id="SSF53098">
    <property type="entry name" value="Ribonuclease H-like"/>
    <property type="match status" value="1"/>
</dbReference>
<dbReference type="PROSITE" id="PS50994">
    <property type="entry name" value="INTEGRASE"/>
    <property type="match status" value="1"/>
</dbReference>
<reference evidence="2 3" key="1">
    <citation type="submission" date="2016-10" db="EMBL/GenBank/DDBJ databases">
        <authorList>
            <person name="de Groot N.N."/>
        </authorList>
    </citation>
    <scope>NUCLEOTIDE SEQUENCE [LARGE SCALE GENOMIC DNA]</scope>
    <source>
        <strain evidence="2 3">CGMCC 1.9156</strain>
    </source>
</reference>
<gene>
    <name evidence="2" type="ORF">SAMN05216283_106180</name>
</gene>
<dbReference type="NCBIfam" id="NF033516">
    <property type="entry name" value="transpos_IS3"/>
    <property type="match status" value="1"/>
</dbReference>
<evidence type="ECO:0000313" key="2">
    <source>
        <dbReference type="EMBL" id="SFF44411.1"/>
    </source>
</evidence>